<dbReference type="GO" id="GO:0008233">
    <property type="term" value="F:peptidase activity"/>
    <property type="evidence" value="ECO:0007669"/>
    <property type="project" value="UniProtKB-KW"/>
</dbReference>
<dbReference type="AlphaFoldDB" id="A0A670IYC8"/>
<evidence type="ECO:0000256" key="9">
    <source>
        <dbReference type="ARBA" id="ARBA00022918"/>
    </source>
</evidence>
<dbReference type="SUPFAM" id="SSF56672">
    <property type="entry name" value="DNA/RNA polymerases"/>
    <property type="match status" value="1"/>
</dbReference>
<dbReference type="PROSITE" id="PS50158">
    <property type="entry name" value="ZF_CCHC"/>
    <property type="match status" value="1"/>
</dbReference>
<feature type="compositionally biased region" description="Gly residues" evidence="11">
    <location>
        <begin position="705"/>
        <end position="714"/>
    </location>
</feature>
<dbReference type="GO" id="GO:0003964">
    <property type="term" value="F:RNA-directed DNA polymerase activity"/>
    <property type="evidence" value="ECO:0007669"/>
    <property type="project" value="UniProtKB-KW"/>
</dbReference>
<evidence type="ECO:0000256" key="1">
    <source>
        <dbReference type="ARBA" id="ARBA00010879"/>
    </source>
</evidence>
<dbReference type="Proteomes" id="UP000472272">
    <property type="component" value="Chromosome 8"/>
</dbReference>
<accession>A0A670IYC8</accession>
<dbReference type="Gene3D" id="3.30.70.270">
    <property type="match status" value="2"/>
</dbReference>
<evidence type="ECO:0000256" key="8">
    <source>
        <dbReference type="ARBA" id="ARBA00022801"/>
    </source>
</evidence>
<dbReference type="EC" id="3.1.26.4" evidence="2"/>
<dbReference type="Ensembl" id="ENSPMRT00000017503.1">
    <property type="protein sequence ID" value="ENSPMRP00000016404.1"/>
    <property type="gene ID" value="ENSPMRG00000010945.1"/>
</dbReference>
<evidence type="ECO:0000256" key="5">
    <source>
        <dbReference type="ARBA" id="ARBA00022695"/>
    </source>
</evidence>
<sequence length="1280" mass="141818">MEQSLGQSLKTIDQWGVVGEVSSLPVETNPMRTPSPSEKSASWFSDGSQEELVDSSIPETVRKGQQETCRADGGRDASEYQPLNPREEVQAEAASAHPGENFPVYTESKEMDFSEGLDVEWTRDPVDGGFRSREKCPKVGEAIQMAPQYSYQGLPQQRQVMTGREYSREAYGPDVRRKVEQPSLCPGKVYSPVGAQHVRVPVRRYVTEEEEFFQRPQRDCVATDQQRPDGWMVPSRAPRYESVPVRGGNQQQLPPPGLTLNNLNWKVFQRYQPPTDVLCYLNLFEVTCKDMGVAPELYMVVLRSLVCGDLSELMGHLPQDDLNNYEKFKKLVMRRLGLHPEQYRKAFRKVEKGGLTDNIAVFSAKMAQNFELWLAAEGARDAKEIKQLLLIEQFMRSLSPEIASLVADQKPRTLEEATTLAESFWVNRAQRIPRGGNNANRPMIGSGRSTPPSKEPSRGVPTPAKDFVATGGERSKLSPTSGLCFLCKKPGHVKAACPQLGNKKPQILTSTPAVRMIQRPEEDWEEEQLKSGVEQCLTPKEEGGATLKAETSAVPVTAVNVGPVSAGSNFKTPHVNWAKLEFSAPIEVNKHVVESYRDSGSDITSVSRDLVLPSQMQAKPLKISPYGVEEIFQPTAIVPLKYKGYSGDHLVIVHDPQVCKSPVLVGNDLGFQVYLQQQAKGKPVTVATSPTPIQAGTDSVEPETGLGGKPGGEGELPILDAEPKKDFDASVELGDLGQKVGTHYDNLPNELQSVPLKANVLENLVPDREGGSLAPDTITPKITETVGTVTTEKLVGRRVGLIRIATPCVNEPCSASDVIPRVHRVVVPSFQSMDSVSVTLPKDSVLSPWNQPDFQKSNPGCRTLIPQPATADLFISKGCMGEPFDPGLEPQVSENSLLGENVLNSAVPTQPLAENPLVTQTLNYASVSCQPNAERQAEGGGSTQPSQAAVRTFEFFDHSFLGCREAAETPPCETEFISVVANQELFCPQLKNFKDPADVFVVFQKMFCNANVCVKKKVNLVGLLQNFSPRKQDDDVKSKNVFRFAWSFILPNPCVQNLLGMFRGRWEGLEEFKLIFSGLWPNRLKHVQSVLAHLQDPNLFEELGCARFITVMDLTKGYWQIPLSPEASEKSAFTTHVGLYQFKVLPFGLRNAPAAFQRLINSLIHDMSEFCCAYLDDLAVFSESWPEHLKHLQRVLARLQEANLTVKMSKCQFAQGEVVYLGFRVGSGSIKTLEAKIQCIQEWPRPVVKKDVQSFIGLVNYYRRFINHFSTLAEPVWCSG</sequence>
<feature type="region of interest" description="Disordered" evidence="11">
    <location>
        <begin position="1"/>
        <end position="103"/>
    </location>
</feature>
<dbReference type="GO" id="GO:0006508">
    <property type="term" value="P:proteolysis"/>
    <property type="evidence" value="ECO:0007669"/>
    <property type="project" value="UniProtKB-KW"/>
</dbReference>
<keyword evidence="8" id="KW-0378">Hydrolase</keyword>
<dbReference type="CDD" id="cd01647">
    <property type="entry name" value="RT_LTR"/>
    <property type="match status" value="1"/>
</dbReference>
<feature type="compositionally biased region" description="Polar residues" evidence="11">
    <location>
        <begin position="686"/>
        <end position="697"/>
    </location>
</feature>
<evidence type="ECO:0000313" key="14">
    <source>
        <dbReference type="Ensembl" id="ENSPMRP00000016404.1"/>
    </source>
</evidence>
<feature type="domain" description="SCAN box" evidence="13">
    <location>
        <begin position="383"/>
        <end position="424"/>
    </location>
</feature>
<dbReference type="OMA" id="CCETCAN"/>
<dbReference type="InterPro" id="IPR036875">
    <property type="entry name" value="Znf_CCHC_sf"/>
</dbReference>
<keyword evidence="5" id="KW-0548">Nucleotidyltransferase</keyword>
<dbReference type="InterPro" id="IPR043502">
    <property type="entry name" value="DNA/RNA_pol_sf"/>
</dbReference>
<feature type="region of interest" description="Disordered" evidence="11">
    <location>
        <begin position="685"/>
        <end position="719"/>
    </location>
</feature>
<feature type="domain" description="CCHC-type" evidence="12">
    <location>
        <begin position="484"/>
        <end position="499"/>
    </location>
</feature>
<dbReference type="InterPro" id="IPR001878">
    <property type="entry name" value="Znf_CCHC"/>
</dbReference>
<comment type="similarity">
    <text evidence="1">Belongs to the beta type-B retroviral polymerase family. HERV class-II K(HML-2) pol subfamily.</text>
</comment>
<evidence type="ECO:0000256" key="6">
    <source>
        <dbReference type="ARBA" id="ARBA00022722"/>
    </source>
</evidence>
<feature type="compositionally biased region" description="Polar residues" evidence="11">
    <location>
        <begin position="1"/>
        <end position="11"/>
    </location>
</feature>
<feature type="region of interest" description="Disordered" evidence="11">
    <location>
        <begin position="432"/>
        <end position="465"/>
    </location>
</feature>
<dbReference type="GeneTree" id="ENSGT00940000165177"/>
<evidence type="ECO:0000259" key="12">
    <source>
        <dbReference type="PROSITE" id="PS50158"/>
    </source>
</evidence>
<dbReference type="PANTHER" id="PTHR37984">
    <property type="entry name" value="PROTEIN CBG26694"/>
    <property type="match status" value="1"/>
</dbReference>
<organism evidence="14 15">
    <name type="scientific">Podarcis muralis</name>
    <name type="common">Wall lizard</name>
    <name type="synonym">Lacerta muralis</name>
    <dbReference type="NCBI Taxonomy" id="64176"/>
    <lineage>
        <taxon>Eukaryota</taxon>
        <taxon>Metazoa</taxon>
        <taxon>Chordata</taxon>
        <taxon>Craniata</taxon>
        <taxon>Vertebrata</taxon>
        <taxon>Euteleostomi</taxon>
        <taxon>Lepidosauria</taxon>
        <taxon>Squamata</taxon>
        <taxon>Bifurcata</taxon>
        <taxon>Unidentata</taxon>
        <taxon>Episquamata</taxon>
        <taxon>Laterata</taxon>
        <taxon>Lacertibaenia</taxon>
        <taxon>Lacertidae</taxon>
        <taxon>Podarcis</taxon>
    </lineage>
</organism>
<dbReference type="Gene3D" id="3.10.10.10">
    <property type="entry name" value="HIV Type 1 Reverse Transcriptase, subunit A, domain 1"/>
    <property type="match status" value="1"/>
</dbReference>
<dbReference type="GO" id="GO:0008270">
    <property type="term" value="F:zinc ion binding"/>
    <property type="evidence" value="ECO:0007669"/>
    <property type="project" value="UniProtKB-KW"/>
</dbReference>
<dbReference type="GO" id="GO:0004523">
    <property type="term" value="F:RNA-DNA hybrid ribonuclease activity"/>
    <property type="evidence" value="ECO:0007669"/>
    <property type="project" value="UniProtKB-EC"/>
</dbReference>
<keyword evidence="10" id="KW-0479">Metal-binding</keyword>
<reference evidence="14" key="2">
    <citation type="submission" date="2025-08" db="UniProtKB">
        <authorList>
            <consortium name="Ensembl"/>
        </authorList>
    </citation>
    <scope>IDENTIFICATION</scope>
</reference>
<dbReference type="InterPro" id="IPR050951">
    <property type="entry name" value="Retrovirus_Pol_polyprotein"/>
</dbReference>
<name>A0A670IYC8_PODMU</name>
<dbReference type="FunFam" id="3.10.10.10:FF:000007">
    <property type="entry name" value="Retrovirus-related Pol polyprotein from transposon 17.6-like Protein"/>
    <property type="match status" value="1"/>
</dbReference>
<dbReference type="InterPro" id="IPR038269">
    <property type="entry name" value="SCAN_sf"/>
</dbReference>
<dbReference type="Pfam" id="PF02023">
    <property type="entry name" value="SCAN"/>
    <property type="match status" value="1"/>
</dbReference>
<evidence type="ECO:0000256" key="11">
    <source>
        <dbReference type="SAM" id="MobiDB-lite"/>
    </source>
</evidence>
<keyword evidence="15" id="KW-1185">Reference proteome</keyword>
<evidence type="ECO:0000259" key="13">
    <source>
        <dbReference type="PROSITE" id="PS50804"/>
    </source>
</evidence>
<evidence type="ECO:0000256" key="3">
    <source>
        <dbReference type="ARBA" id="ARBA00022670"/>
    </source>
</evidence>
<keyword evidence="10" id="KW-0862">Zinc</keyword>
<evidence type="ECO:0000256" key="4">
    <source>
        <dbReference type="ARBA" id="ARBA00022679"/>
    </source>
</evidence>
<evidence type="ECO:0000256" key="7">
    <source>
        <dbReference type="ARBA" id="ARBA00022759"/>
    </source>
</evidence>
<evidence type="ECO:0000313" key="15">
    <source>
        <dbReference type="Proteomes" id="UP000472272"/>
    </source>
</evidence>
<protein>
    <recommendedName>
        <fullName evidence="2">ribonuclease H</fullName>
        <ecNumber evidence="2">3.1.26.4</ecNumber>
    </recommendedName>
</protein>
<keyword evidence="7" id="KW-0255">Endonuclease</keyword>
<reference evidence="14" key="3">
    <citation type="submission" date="2025-09" db="UniProtKB">
        <authorList>
            <consortium name="Ensembl"/>
        </authorList>
    </citation>
    <scope>IDENTIFICATION</scope>
</reference>
<dbReference type="PANTHER" id="PTHR37984:SF5">
    <property type="entry name" value="PROTEIN NYNRIN-LIKE"/>
    <property type="match status" value="1"/>
</dbReference>
<reference evidence="14 15" key="1">
    <citation type="journal article" date="2019" name="Proc. Natl. Acad. Sci. U.S.A.">
        <title>Regulatory changes in pterin and carotenoid genes underlie balanced color polymorphisms in the wall lizard.</title>
        <authorList>
            <person name="Andrade P."/>
            <person name="Pinho C."/>
            <person name="Perez I de Lanuza G."/>
            <person name="Afonso S."/>
            <person name="Brejcha J."/>
            <person name="Rubin C.J."/>
            <person name="Wallerman O."/>
            <person name="Pereira P."/>
            <person name="Sabatino S.J."/>
            <person name="Bellati A."/>
            <person name="Pellitteri-Rosa D."/>
            <person name="Bosakova Z."/>
            <person name="Bunikis I."/>
            <person name="Carretero M.A."/>
            <person name="Feiner N."/>
            <person name="Marsik P."/>
            <person name="Pauperio F."/>
            <person name="Salvi D."/>
            <person name="Soler L."/>
            <person name="While G.M."/>
            <person name="Uller T."/>
            <person name="Font E."/>
            <person name="Andersson L."/>
            <person name="Carneiro M."/>
        </authorList>
    </citation>
    <scope>NUCLEOTIDE SEQUENCE</scope>
</reference>
<evidence type="ECO:0000256" key="10">
    <source>
        <dbReference type="PROSITE-ProRule" id="PRU00047"/>
    </source>
</evidence>
<evidence type="ECO:0000256" key="2">
    <source>
        <dbReference type="ARBA" id="ARBA00012180"/>
    </source>
</evidence>
<feature type="compositionally biased region" description="Basic and acidic residues" evidence="11">
    <location>
        <begin position="60"/>
        <end position="78"/>
    </location>
</feature>
<keyword evidence="3" id="KW-0645">Protease</keyword>
<keyword evidence="10" id="KW-0863">Zinc-finger</keyword>
<feature type="compositionally biased region" description="Polar residues" evidence="11">
    <location>
        <begin position="30"/>
        <end position="47"/>
    </location>
</feature>
<dbReference type="Gene3D" id="1.10.4020.10">
    <property type="entry name" value="DNA breaking-rejoining enzymes"/>
    <property type="match status" value="1"/>
</dbReference>
<dbReference type="SUPFAM" id="SSF57756">
    <property type="entry name" value="Retrovirus zinc finger-like domains"/>
    <property type="match status" value="1"/>
</dbReference>
<dbReference type="Pfam" id="PF00078">
    <property type="entry name" value="RVT_1"/>
    <property type="match status" value="1"/>
</dbReference>
<keyword evidence="4" id="KW-0808">Transferase</keyword>
<dbReference type="InterPro" id="IPR000477">
    <property type="entry name" value="RT_dom"/>
</dbReference>
<dbReference type="PROSITE" id="PS50804">
    <property type="entry name" value="SCAN_BOX"/>
    <property type="match status" value="1"/>
</dbReference>
<dbReference type="GO" id="GO:0003676">
    <property type="term" value="F:nucleic acid binding"/>
    <property type="evidence" value="ECO:0007669"/>
    <property type="project" value="InterPro"/>
</dbReference>
<keyword evidence="9" id="KW-0695">RNA-directed DNA polymerase</keyword>
<dbReference type="InterPro" id="IPR003309">
    <property type="entry name" value="SCAN_dom"/>
</dbReference>
<dbReference type="Gene3D" id="4.10.60.10">
    <property type="entry name" value="Zinc finger, CCHC-type"/>
    <property type="match status" value="1"/>
</dbReference>
<keyword evidence="6" id="KW-0540">Nuclease</keyword>
<dbReference type="SMART" id="SM00343">
    <property type="entry name" value="ZnF_C2HC"/>
    <property type="match status" value="1"/>
</dbReference>
<proteinExistence type="inferred from homology"/>
<dbReference type="InterPro" id="IPR043128">
    <property type="entry name" value="Rev_trsase/Diguanyl_cyclase"/>
</dbReference>
<dbReference type="SUPFAM" id="SSF47353">
    <property type="entry name" value="Retrovirus capsid dimerization domain-like"/>
    <property type="match status" value="1"/>
</dbReference>